<evidence type="ECO:0000313" key="3">
    <source>
        <dbReference type="Proteomes" id="UP001056635"/>
    </source>
</evidence>
<dbReference type="EMBL" id="CP082904">
    <property type="protein sequence ID" value="UQY42883.1"/>
    <property type="molecule type" value="Genomic_DNA"/>
</dbReference>
<evidence type="ECO:0000313" key="2">
    <source>
        <dbReference type="EMBL" id="UQY42883.1"/>
    </source>
</evidence>
<feature type="transmembrane region" description="Helical" evidence="1">
    <location>
        <begin position="54"/>
        <end position="74"/>
    </location>
</feature>
<gene>
    <name evidence="2" type="ORF">K6958_13275</name>
</gene>
<keyword evidence="1" id="KW-0812">Transmembrane</keyword>
<sequence length="89" mass="10217">MDRVIVSLWSFSFQQYLAFALLLVLLYRYTGMMVCLALMAVGIALWRVCYGEALPALLILLLIGSALGMLLFYAERYRTTRKTPRLYAE</sequence>
<reference evidence="2" key="1">
    <citation type="submission" date="2021-09" db="EMBL/GenBank/DDBJ databases">
        <title>First case of bloodstream infection caused by Mixta hanseatica sp. nov., a member of the Erwiniaceae family.</title>
        <authorList>
            <person name="Both A."/>
            <person name="Huang J."/>
            <person name="Wenzel P."/>
            <person name="Aepfelbacher M."/>
            <person name="Rohde H."/>
            <person name="Christner M."/>
            <person name="Hentschke M."/>
        </authorList>
    </citation>
    <scope>NUCLEOTIDE SEQUENCE</scope>
    <source>
        <strain evidence="2">X22927</strain>
    </source>
</reference>
<dbReference type="Proteomes" id="UP001056635">
    <property type="component" value="Chromosome"/>
</dbReference>
<protein>
    <submittedName>
        <fullName evidence="2">Uncharacterized protein</fullName>
    </submittedName>
</protein>
<feature type="transmembrane region" description="Helical" evidence="1">
    <location>
        <begin position="31"/>
        <end position="48"/>
    </location>
</feature>
<name>A0ABY4R431_9GAMM</name>
<keyword evidence="3" id="KW-1185">Reference proteome</keyword>
<dbReference type="RefSeq" id="WP_249891535.1">
    <property type="nucleotide sequence ID" value="NZ_CP082904.1"/>
</dbReference>
<evidence type="ECO:0000256" key="1">
    <source>
        <dbReference type="SAM" id="Phobius"/>
    </source>
</evidence>
<organism evidence="2 3">
    <name type="scientific">Mixta hanseatica</name>
    <dbReference type="NCBI Taxonomy" id="2872648"/>
    <lineage>
        <taxon>Bacteria</taxon>
        <taxon>Pseudomonadati</taxon>
        <taxon>Pseudomonadota</taxon>
        <taxon>Gammaproteobacteria</taxon>
        <taxon>Enterobacterales</taxon>
        <taxon>Erwiniaceae</taxon>
        <taxon>Mixta</taxon>
    </lineage>
</organism>
<keyword evidence="1" id="KW-1133">Transmembrane helix</keyword>
<proteinExistence type="predicted"/>
<keyword evidence="1" id="KW-0472">Membrane</keyword>
<accession>A0ABY4R431</accession>